<dbReference type="EMBL" id="CP159373">
    <property type="protein sequence ID" value="XCN73343.1"/>
    <property type="molecule type" value="Genomic_DNA"/>
</dbReference>
<dbReference type="AlphaFoldDB" id="A0AAU8LVP1"/>
<dbReference type="InterPro" id="IPR010985">
    <property type="entry name" value="Ribbon_hlx_hlx"/>
</dbReference>
<evidence type="ECO:0000313" key="1">
    <source>
        <dbReference type="EMBL" id="XCN73343.1"/>
    </source>
</evidence>
<dbReference type="KEGG" id="eaj:Q3M24_00900"/>
<protein>
    <submittedName>
        <fullName evidence="1">DNA-binding protein</fullName>
    </submittedName>
</protein>
<reference evidence="1" key="2">
    <citation type="submission" date="2024-06" db="EMBL/GenBank/DDBJ databases">
        <authorList>
            <person name="Plum-Jensen L.E."/>
            <person name="Schramm A."/>
            <person name="Marshall I.P.G."/>
        </authorList>
    </citation>
    <scope>NUCLEOTIDE SEQUENCE</scope>
    <source>
        <strain evidence="1">Rat1</strain>
    </source>
</reference>
<dbReference type="GO" id="GO:0006355">
    <property type="term" value="P:regulation of DNA-templated transcription"/>
    <property type="evidence" value="ECO:0007669"/>
    <property type="project" value="InterPro"/>
</dbReference>
<gene>
    <name evidence="1" type="ORF">Q3M24_00900</name>
</gene>
<accession>A0AAU8LVP1</accession>
<dbReference type="SUPFAM" id="SSF47598">
    <property type="entry name" value="Ribbon-helix-helix"/>
    <property type="match status" value="1"/>
</dbReference>
<name>A0AAU8LVP1_9BACT</name>
<proteinExistence type="predicted"/>
<keyword evidence="1" id="KW-0238">DNA-binding</keyword>
<reference evidence="1" key="1">
    <citation type="journal article" date="2024" name="Syst. Appl. Microbiol.">
        <title>First single-strain enrichments of Electrothrix cable bacteria, description of E. aestuarii sp. nov. and E. rattekaaiensis sp. nov., and proposal of a cable bacteria taxonomy following the rules of the SeqCode.</title>
        <authorList>
            <person name="Plum-Jensen L.E."/>
            <person name="Schramm A."/>
            <person name="Marshall I.P.G."/>
        </authorList>
    </citation>
    <scope>NUCLEOTIDE SEQUENCE</scope>
    <source>
        <strain evidence="1">Rat1</strain>
    </source>
</reference>
<dbReference type="GO" id="GO:0003677">
    <property type="term" value="F:DNA binding"/>
    <property type="evidence" value="ECO:0007669"/>
    <property type="project" value="UniProtKB-KW"/>
</dbReference>
<sequence length="78" mass="8747">MPTLTIKNIPSDLYSDLERTAAQHRKTISSYIIDCLKAVIHQGATEQKLKRIQGLRSEIASDLVAEEEIEQAINEGRP</sequence>
<organism evidence="1">
    <name type="scientific">Candidatus Electrothrix aestuarii</name>
    <dbReference type="NCBI Taxonomy" id="3062594"/>
    <lineage>
        <taxon>Bacteria</taxon>
        <taxon>Pseudomonadati</taxon>
        <taxon>Thermodesulfobacteriota</taxon>
        <taxon>Desulfobulbia</taxon>
        <taxon>Desulfobulbales</taxon>
        <taxon>Desulfobulbaceae</taxon>
        <taxon>Candidatus Electrothrix</taxon>
    </lineage>
</organism>